<gene>
    <name evidence="1" type="ORF">S03H2_70273</name>
</gene>
<evidence type="ECO:0000313" key="1">
    <source>
        <dbReference type="EMBL" id="GAH92256.1"/>
    </source>
</evidence>
<accession>X1JC21</accession>
<comment type="caution">
    <text evidence="1">The sequence shown here is derived from an EMBL/GenBank/DDBJ whole genome shotgun (WGS) entry which is preliminary data.</text>
</comment>
<dbReference type="SUPFAM" id="SSF102114">
    <property type="entry name" value="Radical SAM enzymes"/>
    <property type="match status" value="1"/>
</dbReference>
<protein>
    <recommendedName>
        <fullName evidence="2">Radical SAM core domain-containing protein</fullName>
    </recommendedName>
</protein>
<sequence>MSFRKSIGNMYSWTTHTWNVIKGKCPHDCSYCYMKRFPQGEMRFDEKELKRDLGTGNFIFVGSSIDMFAEKVPGEWIAAVLGRCYQYPENKYL</sequence>
<proteinExistence type="predicted"/>
<dbReference type="InterPro" id="IPR058240">
    <property type="entry name" value="rSAM_sf"/>
</dbReference>
<organism evidence="1">
    <name type="scientific">marine sediment metagenome</name>
    <dbReference type="NCBI Taxonomy" id="412755"/>
    <lineage>
        <taxon>unclassified sequences</taxon>
        <taxon>metagenomes</taxon>
        <taxon>ecological metagenomes</taxon>
    </lineage>
</organism>
<reference evidence="1" key="1">
    <citation type="journal article" date="2014" name="Front. Microbiol.">
        <title>High frequency of phylogenetically diverse reductive dehalogenase-homologous genes in deep subseafloor sedimentary metagenomes.</title>
        <authorList>
            <person name="Kawai M."/>
            <person name="Futagami T."/>
            <person name="Toyoda A."/>
            <person name="Takaki Y."/>
            <person name="Nishi S."/>
            <person name="Hori S."/>
            <person name="Arai W."/>
            <person name="Tsubouchi T."/>
            <person name="Morono Y."/>
            <person name="Uchiyama I."/>
            <person name="Ito T."/>
            <person name="Fujiyama A."/>
            <person name="Inagaki F."/>
            <person name="Takami H."/>
        </authorList>
    </citation>
    <scope>NUCLEOTIDE SEQUENCE</scope>
    <source>
        <strain evidence="1">Expedition CK06-06</strain>
    </source>
</reference>
<evidence type="ECO:0008006" key="2">
    <source>
        <dbReference type="Google" id="ProtNLM"/>
    </source>
</evidence>
<dbReference type="AlphaFoldDB" id="X1JC21"/>
<name>X1JC21_9ZZZZ</name>
<dbReference type="EMBL" id="BARU01046656">
    <property type="protein sequence ID" value="GAH92256.1"/>
    <property type="molecule type" value="Genomic_DNA"/>
</dbReference>
<feature type="non-terminal residue" evidence="1">
    <location>
        <position position="93"/>
    </location>
</feature>